<gene>
    <name evidence="2" type="ORF">MYCIT1_LOCUS14742</name>
</gene>
<evidence type="ECO:0000313" key="2">
    <source>
        <dbReference type="EMBL" id="CAK5270378.1"/>
    </source>
</evidence>
<dbReference type="EMBL" id="CAVNYO010000166">
    <property type="protein sequence ID" value="CAK5270378.1"/>
    <property type="molecule type" value="Genomic_DNA"/>
</dbReference>
<evidence type="ECO:0000313" key="3">
    <source>
        <dbReference type="Proteomes" id="UP001295794"/>
    </source>
</evidence>
<name>A0AAD2H8T5_9AGAR</name>
<protein>
    <recommendedName>
        <fullName evidence="4">F-box domain-containing protein</fullName>
    </recommendedName>
</protein>
<sequence>MSTVVLFASPPPLPPPPPVPLIYDADAAQPHFSEPQSKRFESQPELIEPEPHPFPHPSQSLVLVLPQERPPECGQHHQQLFPPRVHLKQHIRPILAHLPHHSLLAMSFVSRKLCFLAQPLLFHTIVTHPADATSRRGTSAKYMRRVSERLEFFFQPRISINVTSVKIMPMELEADYTRPKDGGTLDTIFHTLTLLPNLRVLRCKNLWLTPKRLAALQVLRLRSVSFDNCFGHREELDMMLPMLVRDVQMMYPESATSGRIDLIPPLAPFISSPILEHLFTSTAGVLEIMASRPMDQLRSLAITVDCIKSDMFLPALMQCPAVTKLTIYAQSGAILPRPRFSYLPDGVLPLLQCFRGPHRLAPIFMHERDTRFVDISEPCRPQSLESSLICLDSNLRILSFALKSPDIPVSLLQSIHHGFPALVSLSISMPALSSAEIRTLMENVSPHENLSELTLHIQGRDKFNLWIPHEEGVVDAIACLSKVKDVLLNVYPRLENLTFLHGLEGGSVSWFRSLESRGDFVQIA</sequence>
<feature type="region of interest" description="Disordered" evidence="1">
    <location>
        <begin position="1"/>
        <end position="52"/>
    </location>
</feature>
<evidence type="ECO:0000256" key="1">
    <source>
        <dbReference type="SAM" id="MobiDB-lite"/>
    </source>
</evidence>
<proteinExistence type="predicted"/>
<dbReference type="AlphaFoldDB" id="A0AAD2H8T5"/>
<keyword evidence="3" id="KW-1185">Reference proteome</keyword>
<evidence type="ECO:0008006" key="4">
    <source>
        <dbReference type="Google" id="ProtNLM"/>
    </source>
</evidence>
<accession>A0AAD2H8T5</accession>
<reference evidence="2" key="1">
    <citation type="submission" date="2023-11" db="EMBL/GenBank/DDBJ databases">
        <authorList>
            <person name="De Vega J J."/>
            <person name="De Vega J J."/>
        </authorList>
    </citation>
    <scope>NUCLEOTIDE SEQUENCE</scope>
</reference>
<comment type="caution">
    <text evidence="2">The sequence shown here is derived from an EMBL/GenBank/DDBJ whole genome shotgun (WGS) entry which is preliminary data.</text>
</comment>
<dbReference type="Proteomes" id="UP001295794">
    <property type="component" value="Unassembled WGS sequence"/>
</dbReference>
<feature type="compositionally biased region" description="Pro residues" evidence="1">
    <location>
        <begin position="9"/>
        <end position="20"/>
    </location>
</feature>
<organism evidence="2 3">
    <name type="scientific">Mycena citricolor</name>
    <dbReference type="NCBI Taxonomy" id="2018698"/>
    <lineage>
        <taxon>Eukaryota</taxon>
        <taxon>Fungi</taxon>
        <taxon>Dikarya</taxon>
        <taxon>Basidiomycota</taxon>
        <taxon>Agaricomycotina</taxon>
        <taxon>Agaricomycetes</taxon>
        <taxon>Agaricomycetidae</taxon>
        <taxon>Agaricales</taxon>
        <taxon>Marasmiineae</taxon>
        <taxon>Mycenaceae</taxon>
        <taxon>Mycena</taxon>
    </lineage>
</organism>